<comment type="caution">
    <text evidence="2">The sequence shown here is derived from an EMBL/GenBank/DDBJ whole genome shotgun (WGS) entry which is preliminary data.</text>
</comment>
<dbReference type="AlphaFoldDB" id="A0A0F5JAX7"/>
<feature type="chain" id="PRO_5002489509" description="Fimbrillin family protein" evidence="1">
    <location>
        <begin position="23"/>
        <end position="305"/>
    </location>
</feature>
<dbReference type="Gene3D" id="2.60.40.2620">
    <property type="entry name" value="Fimbrillin-like"/>
    <property type="match status" value="1"/>
</dbReference>
<dbReference type="Proteomes" id="UP000033047">
    <property type="component" value="Unassembled WGS sequence"/>
</dbReference>
<dbReference type="PROSITE" id="PS51257">
    <property type="entry name" value="PROKAR_LIPOPROTEIN"/>
    <property type="match status" value="1"/>
</dbReference>
<dbReference type="Pfam" id="PF13149">
    <property type="entry name" value="Mfa_like_1"/>
    <property type="match status" value="1"/>
</dbReference>
<dbReference type="PATRIC" id="fig|927665.4.peg.2765"/>
<dbReference type="RefSeq" id="WP_046146547.1">
    <property type="nucleotide sequence ID" value="NZ_KQ033913.1"/>
</dbReference>
<dbReference type="EMBL" id="AQHV01000013">
    <property type="protein sequence ID" value="KKB54572.1"/>
    <property type="molecule type" value="Genomic_DNA"/>
</dbReference>
<dbReference type="Gene3D" id="2.60.40.2630">
    <property type="match status" value="1"/>
</dbReference>
<evidence type="ECO:0008006" key="4">
    <source>
        <dbReference type="Google" id="ProtNLM"/>
    </source>
</evidence>
<dbReference type="STRING" id="927665.HMPREF1535_02694"/>
<evidence type="ECO:0000256" key="1">
    <source>
        <dbReference type="SAM" id="SignalP"/>
    </source>
</evidence>
<reference evidence="2 3" key="1">
    <citation type="submission" date="2013-04" db="EMBL/GenBank/DDBJ databases">
        <title>The Genome Sequence of Parabacteroides goldsteinii DSM 19448.</title>
        <authorList>
            <consortium name="The Broad Institute Genomics Platform"/>
            <person name="Earl A."/>
            <person name="Ward D."/>
            <person name="Feldgarden M."/>
            <person name="Gevers D."/>
            <person name="Martens E."/>
            <person name="Sakamoto M."/>
            <person name="Benno Y."/>
            <person name="Song Y."/>
            <person name="Liu C."/>
            <person name="Lee J."/>
            <person name="Bolanos M."/>
            <person name="Vaisanen M.L."/>
            <person name="Finegold S.M."/>
            <person name="Walker B."/>
            <person name="Young S."/>
            <person name="Zeng Q."/>
            <person name="Gargeya S."/>
            <person name="Fitzgerald M."/>
            <person name="Haas B."/>
            <person name="Abouelleil A."/>
            <person name="Allen A.W."/>
            <person name="Alvarado L."/>
            <person name="Arachchi H.M."/>
            <person name="Berlin A.M."/>
            <person name="Chapman S.B."/>
            <person name="Gainer-Dewar J."/>
            <person name="Goldberg J."/>
            <person name="Griggs A."/>
            <person name="Gujja S."/>
            <person name="Hansen M."/>
            <person name="Howarth C."/>
            <person name="Imamovic A."/>
            <person name="Ireland A."/>
            <person name="Larimer J."/>
            <person name="McCowan C."/>
            <person name="Murphy C."/>
            <person name="Pearson M."/>
            <person name="Poon T.W."/>
            <person name="Priest M."/>
            <person name="Roberts A."/>
            <person name="Saif S."/>
            <person name="Shea T."/>
            <person name="Sisk P."/>
            <person name="Sykes S."/>
            <person name="Wortman J."/>
            <person name="Nusbaum C."/>
            <person name="Birren B."/>
        </authorList>
    </citation>
    <scope>NUCLEOTIDE SEQUENCE [LARGE SCALE GENOMIC DNA]</scope>
    <source>
        <strain evidence="2 3">DSM 19448</strain>
    </source>
</reference>
<sequence>MNTKCIVSGTAALALSALLFTACNNENDPTPAIGSEYVTIAPTVTGEVITKAGSVYGETGDKLYLYYNTAGSSTTGQYADFRYDGAIWDLGTDKMKWTTLHTAAAGSTLPFYATAPVAAPTTTKVEADQSTADNYKKSDLLVAYKSITKAEDATKYTALSLDLKHALAKLTIEVNAKAIEDAVINLVTIKDAVADYTVTYNSTETTPATTAVSGTSKTNIKPLENGSIFSAVLPAQIIQKTNGITIAIAVGDNIFTYQPTEAINLLQGKNTTLKLRLNGEGVILGDVTVSDWGEGDTESDNITAD</sequence>
<keyword evidence="1" id="KW-0732">Signal</keyword>
<proteinExistence type="predicted"/>
<evidence type="ECO:0000313" key="2">
    <source>
        <dbReference type="EMBL" id="KKB54572.1"/>
    </source>
</evidence>
<dbReference type="CDD" id="cd13120">
    <property type="entry name" value="BF2867_like_N"/>
    <property type="match status" value="1"/>
</dbReference>
<dbReference type="InterPro" id="IPR042278">
    <property type="entry name" value="Mfa-like_1_N"/>
</dbReference>
<organism evidence="2 3">
    <name type="scientific">Parabacteroides goldsteinii DSM 19448 = WAL 12034</name>
    <dbReference type="NCBI Taxonomy" id="927665"/>
    <lineage>
        <taxon>Bacteria</taxon>
        <taxon>Pseudomonadati</taxon>
        <taxon>Bacteroidota</taxon>
        <taxon>Bacteroidia</taxon>
        <taxon>Bacteroidales</taxon>
        <taxon>Tannerellaceae</taxon>
        <taxon>Parabacteroides</taxon>
    </lineage>
</organism>
<accession>A0A0F5JAX7</accession>
<dbReference type="HOGENOM" id="CLU_911682_0_0_10"/>
<name>A0A0F5JAX7_9BACT</name>
<feature type="signal peptide" evidence="1">
    <location>
        <begin position="1"/>
        <end position="22"/>
    </location>
</feature>
<evidence type="ECO:0000313" key="3">
    <source>
        <dbReference type="Proteomes" id="UP000033047"/>
    </source>
</evidence>
<gene>
    <name evidence="2" type="ORF">HMPREF1535_02694</name>
</gene>
<dbReference type="InterPro" id="IPR025049">
    <property type="entry name" value="Mfa-like_1"/>
</dbReference>
<dbReference type="CDD" id="cd13121">
    <property type="entry name" value="BF2867_like_C"/>
    <property type="match status" value="1"/>
</dbReference>
<protein>
    <recommendedName>
        <fullName evidence="4">Fimbrillin family protein</fullName>
    </recommendedName>
</protein>